<dbReference type="PANTHER" id="PTHR33202:SF7">
    <property type="entry name" value="FERRIC UPTAKE REGULATION PROTEIN"/>
    <property type="match status" value="1"/>
</dbReference>
<dbReference type="GO" id="GO:0045892">
    <property type="term" value="P:negative regulation of DNA-templated transcription"/>
    <property type="evidence" value="ECO:0007669"/>
    <property type="project" value="TreeGrafter"/>
</dbReference>
<proteinExistence type="predicted"/>
<sequence length="157" mass="17991">MTAEKKRISVEDASDLLKRVGLRKTFTRINVLQCLALQTIPITHAKVTEQLSPLGFDASTVFRGLSDLVDAAIVARLDVGDRIWRFELRDEIPSSNTLQRFHPHILCRICERIECLDMQHHCAEENPLTDWHIEEVFFRGICADCLSIELGHPTRKQ</sequence>
<comment type="cofactor">
    <cofactor evidence="1">
        <name>Zn(2+)</name>
        <dbReference type="ChEBI" id="CHEBI:29105"/>
    </cofactor>
    <text evidence="1">Binds 1 zinc ion per subunit.</text>
</comment>
<feature type="binding site" evidence="1">
    <location>
        <position position="107"/>
    </location>
    <ligand>
        <name>Zn(2+)</name>
        <dbReference type="ChEBI" id="CHEBI:29105"/>
    </ligand>
</feature>
<keyword evidence="1" id="KW-0862">Zinc</keyword>
<dbReference type="InterPro" id="IPR036390">
    <property type="entry name" value="WH_DNA-bd_sf"/>
</dbReference>
<dbReference type="GO" id="GO:1900376">
    <property type="term" value="P:regulation of secondary metabolite biosynthetic process"/>
    <property type="evidence" value="ECO:0007669"/>
    <property type="project" value="TreeGrafter"/>
</dbReference>
<evidence type="ECO:0000313" key="3">
    <source>
        <dbReference type="Proteomes" id="UP000320735"/>
    </source>
</evidence>
<dbReference type="InterPro" id="IPR002481">
    <property type="entry name" value="FUR"/>
</dbReference>
<dbReference type="InterPro" id="IPR036388">
    <property type="entry name" value="WH-like_DNA-bd_sf"/>
</dbReference>
<dbReference type="PANTHER" id="PTHR33202">
    <property type="entry name" value="ZINC UPTAKE REGULATION PROTEIN"/>
    <property type="match status" value="1"/>
</dbReference>
<evidence type="ECO:0000256" key="1">
    <source>
        <dbReference type="PIRSR" id="PIRSR602481-1"/>
    </source>
</evidence>
<dbReference type="Proteomes" id="UP000320735">
    <property type="component" value="Unassembled WGS sequence"/>
</dbReference>
<dbReference type="GO" id="GO:0008270">
    <property type="term" value="F:zinc ion binding"/>
    <property type="evidence" value="ECO:0007669"/>
    <property type="project" value="TreeGrafter"/>
</dbReference>
<accession>A0A5C6BGG1</accession>
<protein>
    <recommendedName>
        <fullName evidence="4">Ferric uptake regulation protein</fullName>
    </recommendedName>
</protein>
<dbReference type="Gene3D" id="1.10.10.10">
    <property type="entry name" value="Winged helix-like DNA-binding domain superfamily/Winged helix DNA-binding domain"/>
    <property type="match status" value="1"/>
</dbReference>
<reference evidence="2 3" key="1">
    <citation type="submission" date="2019-02" db="EMBL/GenBank/DDBJ databases">
        <title>Deep-cultivation of Planctomycetes and their phenomic and genomic characterization uncovers novel biology.</title>
        <authorList>
            <person name="Wiegand S."/>
            <person name="Jogler M."/>
            <person name="Boedeker C."/>
            <person name="Pinto D."/>
            <person name="Vollmers J."/>
            <person name="Rivas-Marin E."/>
            <person name="Kohn T."/>
            <person name="Peeters S.H."/>
            <person name="Heuer A."/>
            <person name="Rast P."/>
            <person name="Oberbeckmann S."/>
            <person name="Bunk B."/>
            <person name="Jeske O."/>
            <person name="Meyerdierks A."/>
            <person name="Storesund J.E."/>
            <person name="Kallscheuer N."/>
            <person name="Luecker S."/>
            <person name="Lage O.M."/>
            <person name="Pohl T."/>
            <person name="Merkel B.J."/>
            <person name="Hornburger P."/>
            <person name="Mueller R.-W."/>
            <person name="Bruemmer F."/>
            <person name="Labrenz M."/>
            <person name="Spormann A.M."/>
            <person name="Op Den Camp H."/>
            <person name="Overmann J."/>
            <person name="Amann R."/>
            <person name="Jetten M.S.M."/>
            <person name="Mascher T."/>
            <person name="Medema M.H."/>
            <person name="Devos D.P."/>
            <person name="Kaster A.-K."/>
            <person name="Ovreas L."/>
            <person name="Rohde M."/>
            <person name="Galperin M.Y."/>
            <person name="Jogler C."/>
        </authorList>
    </citation>
    <scope>NUCLEOTIDE SEQUENCE [LARGE SCALE GENOMIC DNA]</scope>
    <source>
        <strain evidence="2 3">CA54</strain>
    </source>
</reference>
<organism evidence="2 3">
    <name type="scientific">Symmachiella macrocystis</name>
    <dbReference type="NCBI Taxonomy" id="2527985"/>
    <lineage>
        <taxon>Bacteria</taxon>
        <taxon>Pseudomonadati</taxon>
        <taxon>Planctomycetota</taxon>
        <taxon>Planctomycetia</taxon>
        <taxon>Planctomycetales</taxon>
        <taxon>Planctomycetaceae</taxon>
        <taxon>Symmachiella</taxon>
    </lineage>
</organism>
<feature type="binding site" evidence="1">
    <location>
        <position position="110"/>
    </location>
    <ligand>
        <name>Zn(2+)</name>
        <dbReference type="ChEBI" id="CHEBI:29105"/>
    </ligand>
</feature>
<evidence type="ECO:0008006" key="4">
    <source>
        <dbReference type="Google" id="ProtNLM"/>
    </source>
</evidence>
<feature type="binding site" evidence="1">
    <location>
        <position position="142"/>
    </location>
    <ligand>
        <name>Zn(2+)</name>
        <dbReference type="ChEBI" id="CHEBI:29105"/>
    </ligand>
</feature>
<dbReference type="RefSeq" id="WP_146368884.1">
    <property type="nucleotide sequence ID" value="NZ_SJPP01000001.1"/>
</dbReference>
<gene>
    <name evidence="2" type="ORF">CA54_00580</name>
</gene>
<feature type="binding site" evidence="1">
    <location>
        <position position="145"/>
    </location>
    <ligand>
        <name>Zn(2+)</name>
        <dbReference type="ChEBI" id="CHEBI:29105"/>
    </ligand>
</feature>
<dbReference type="EMBL" id="SJPP01000001">
    <property type="protein sequence ID" value="TWU11253.1"/>
    <property type="molecule type" value="Genomic_DNA"/>
</dbReference>
<name>A0A5C6BGG1_9PLAN</name>
<dbReference type="OrthoDB" id="8659436at2"/>
<comment type="caution">
    <text evidence="2">The sequence shown here is derived from an EMBL/GenBank/DDBJ whole genome shotgun (WGS) entry which is preliminary data.</text>
</comment>
<keyword evidence="3" id="KW-1185">Reference proteome</keyword>
<dbReference type="GO" id="GO:0000976">
    <property type="term" value="F:transcription cis-regulatory region binding"/>
    <property type="evidence" value="ECO:0007669"/>
    <property type="project" value="TreeGrafter"/>
</dbReference>
<dbReference type="SUPFAM" id="SSF46785">
    <property type="entry name" value="Winged helix' DNA-binding domain"/>
    <property type="match status" value="1"/>
</dbReference>
<dbReference type="GO" id="GO:0003700">
    <property type="term" value="F:DNA-binding transcription factor activity"/>
    <property type="evidence" value="ECO:0007669"/>
    <property type="project" value="InterPro"/>
</dbReference>
<keyword evidence="1" id="KW-0479">Metal-binding</keyword>
<dbReference type="AlphaFoldDB" id="A0A5C6BGG1"/>
<evidence type="ECO:0000313" key="2">
    <source>
        <dbReference type="EMBL" id="TWU11253.1"/>
    </source>
</evidence>